<dbReference type="NCBIfam" id="TIGR03905">
    <property type="entry name" value="TIGR03905_4_Cys"/>
    <property type="match status" value="1"/>
</dbReference>
<comment type="similarity">
    <text evidence="1">Belongs to the ribonucleoside diphosphate reductase class-2 family.</text>
</comment>
<dbReference type="RefSeq" id="WP_055204168.1">
    <property type="nucleotide sequence ID" value="NZ_JACOOK010000006.1"/>
</dbReference>
<evidence type="ECO:0000256" key="4">
    <source>
        <dbReference type="ARBA" id="ARBA00022741"/>
    </source>
</evidence>
<comment type="caution">
    <text evidence="7">The sequence shown here is derived from an EMBL/GenBank/DDBJ whole genome shotgun (WGS) entry which is preliminary data.</text>
</comment>
<dbReference type="Pfam" id="PF12637">
    <property type="entry name" value="TSCPD"/>
    <property type="match status" value="1"/>
</dbReference>
<evidence type="ECO:0000256" key="2">
    <source>
        <dbReference type="ARBA" id="ARBA00012274"/>
    </source>
</evidence>
<protein>
    <recommendedName>
        <fullName evidence="2">ribonucleoside-diphosphate reductase</fullName>
        <ecNumber evidence="2">1.17.4.1</ecNumber>
    </recommendedName>
</protein>
<keyword evidence="3" id="KW-0237">DNA synthesis</keyword>
<dbReference type="Proteomes" id="UP000636891">
    <property type="component" value="Unassembled WGS sequence"/>
</dbReference>
<keyword evidence="4" id="KW-0547">Nucleotide-binding</keyword>
<evidence type="ECO:0000313" key="7">
    <source>
        <dbReference type="EMBL" id="MBC5617496.1"/>
    </source>
</evidence>
<name>A0ABR7CP85_9BACT</name>
<evidence type="ECO:0000259" key="6">
    <source>
        <dbReference type="Pfam" id="PF12637"/>
    </source>
</evidence>
<accession>A0ABR7CP85</accession>
<keyword evidence="8" id="KW-1185">Reference proteome</keyword>
<dbReference type="InterPro" id="IPR024434">
    <property type="entry name" value="TSCPD_dom"/>
</dbReference>
<feature type="domain" description="TSCPD" evidence="6">
    <location>
        <begin position="7"/>
        <end position="82"/>
    </location>
</feature>
<dbReference type="EMBL" id="JACOOK010000006">
    <property type="protein sequence ID" value="MBC5617496.1"/>
    <property type="molecule type" value="Genomic_DNA"/>
</dbReference>
<dbReference type="InterPro" id="IPR023806">
    <property type="entry name" value="CHP03905"/>
</dbReference>
<dbReference type="EC" id="1.17.4.1" evidence="2"/>
<proteinExistence type="inferred from homology"/>
<organism evidence="7 8">
    <name type="scientific">Alistipes hominis</name>
    <dbReference type="NCBI Taxonomy" id="2763015"/>
    <lineage>
        <taxon>Bacteria</taxon>
        <taxon>Pseudomonadati</taxon>
        <taxon>Bacteroidota</taxon>
        <taxon>Bacteroidia</taxon>
        <taxon>Bacteroidales</taxon>
        <taxon>Rikenellaceae</taxon>
        <taxon>Alistipes</taxon>
    </lineage>
</organism>
<evidence type="ECO:0000256" key="3">
    <source>
        <dbReference type="ARBA" id="ARBA00022634"/>
    </source>
</evidence>
<reference evidence="7 8" key="1">
    <citation type="submission" date="2020-08" db="EMBL/GenBank/DDBJ databases">
        <title>Genome public.</title>
        <authorList>
            <person name="Liu C."/>
            <person name="Sun Q."/>
        </authorList>
    </citation>
    <scope>NUCLEOTIDE SEQUENCE [LARGE SCALE GENOMIC DNA]</scope>
    <source>
        <strain evidence="7 8">New-7</strain>
    </source>
</reference>
<evidence type="ECO:0000256" key="5">
    <source>
        <dbReference type="ARBA" id="ARBA00047754"/>
    </source>
</evidence>
<evidence type="ECO:0000313" key="8">
    <source>
        <dbReference type="Proteomes" id="UP000636891"/>
    </source>
</evidence>
<gene>
    <name evidence="7" type="ORF">H8S08_10775</name>
</gene>
<evidence type="ECO:0000256" key="1">
    <source>
        <dbReference type="ARBA" id="ARBA00007405"/>
    </source>
</evidence>
<sequence>MSAKTIDYTPVGGVCSKMIHAAVEDGKICEVVFVGGCHGNTQGICSLVKGMPVDEAIARLKGIDCRGKGTSCPDQLARALEQVG</sequence>
<comment type="catalytic activity">
    <reaction evidence="5">
        <text>a 2'-deoxyribonucleoside 5'-diphosphate + [thioredoxin]-disulfide + H2O = a ribonucleoside 5'-diphosphate + [thioredoxin]-dithiol</text>
        <dbReference type="Rhea" id="RHEA:23252"/>
        <dbReference type="Rhea" id="RHEA-COMP:10698"/>
        <dbReference type="Rhea" id="RHEA-COMP:10700"/>
        <dbReference type="ChEBI" id="CHEBI:15377"/>
        <dbReference type="ChEBI" id="CHEBI:29950"/>
        <dbReference type="ChEBI" id="CHEBI:50058"/>
        <dbReference type="ChEBI" id="CHEBI:57930"/>
        <dbReference type="ChEBI" id="CHEBI:73316"/>
        <dbReference type="EC" id="1.17.4.1"/>
    </reaction>
</comment>